<sequence>MLTRYHKDIHGEQHSLSFRYESPLIAQSVVNLWKSTHGQEDDFKIFLNVLTLWLNLEIVDIHDLTELELQRKADLETEKINGKISIALTA</sequence>
<gene>
    <name evidence="1" type="ORF">UFOVP157_31</name>
</gene>
<proteinExistence type="predicted"/>
<organism evidence="1">
    <name type="scientific">uncultured Caudovirales phage</name>
    <dbReference type="NCBI Taxonomy" id="2100421"/>
    <lineage>
        <taxon>Viruses</taxon>
        <taxon>Duplodnaviria</taxon>
        <taxon>Heunggongvirae</taxon>
        <taxon>Uroviricota</taxon>
        <taxon>Caudoviricetes</taxon>
        <taxon>Peduoviridae</taxon>
        <taxon>Maltschvirus</taxon>
        <taxon>Maltschvirus maltsch</taxon>
    </lineage>
</organism>
<reference evidence="1" key="1">
    <citation type="submission" date="2020-05" db="EMBL/GenBank/DDBJ databases">
        <authorList>
            <person name="Chiriac C."/>
            <person name="Salcher M."/>
            <person name="Ghai R."/>
            <person name="Kavagutti S V."/>
        </authorList>
    </citation>
    <scope>NUCLEOTIDE SEQUENCE</scope>
</reference>
<dbReference type="EMBL" id="LR798206">
    <property type="protein sequence ID" value="CAB5178730.1"/>
    <property type="molecule type" value="Genomic_DNA"/>
</dbReference>
<name>A0A6J7WCJ7_9CAUD</name>
<accession>A0A6J7WCJ7</accession>
<protein>
    <submittedName>
        <fullName evidence="1">Uncharacterized protein</fullName>
    </submittedName>
</protein>
<evidence type="ECO:0000313" key="1">
    <source>
        <dbReference type="EMBL" id="CAB5178730.1"/>
    </source>
</evidence>